<keyword evidence="7" id="KW-0560">Oxidoreductase</keyword>
<dbReference type="PANTHER" id="PTHR30352:SF2">
    <property type="entry name" value="ANAEROBIC RIBONUCLEOSIDE-TRIPHOSPHATE REDUCTASE-ACTIVATING PROTEIN"/>
    <property type="match status" value="1"/>
</dbReference>
<evidence type="ECO:0000256" key="1">
    <source>
        <dbReference type="ARBA" id="ARBA00001966"/>
    </source>
</evidence>
<evidence type="ECO:0000313" key="10">
    <source>
        <dbReference type="Proteomes" id="UP000198558"/>
    </source>
</evidence>
<organism evidence="9 10">
    <name type="scientific">Thomasclavelia cocleata</name>
    <dbReference type="NCBI Taxonomy" id="69824"/>
    <lineage>
        <taxon>Bacteria</taxon>
        <taxon>Bacillati</taxon>
        <taxon>Bacillota</taxon>
        <taxon>Erysipelotrichia</taxon>
        <taxon>Erysipelotrichales</taxon>
        <taxon>Coprobacillaceae</taxon>
        <taxon>Thomasclavelia</taxon>
    </lineage>
</organism>
<dbReference type="SFLD" id="SFLDF00299">
    <property type="entry name" value="anaerobic_ribonucleoside-triph"/>
    <property type="match status" value="1"/>
</dbReference>
<dbReference type="EMBL" id="FOIN01000016">
    <property type="protein sequence ID" value="SET52422.1"/>
    <property type="molecule type" value="Genomic_DNA"/>
</dbReference>
<evidence type="ECO:0000259" key="8">
    <source>
        <dbReference type="PROSITE" id="PS51918"/>
    </source>
</evidence>
<dbReference type="InterPro" id="IPR034457">
    <property type="entry name" value="Organic_radical-activating"/>
</dbReference>
<dbReference type="PIRSF" id="PIRSF000368">
    <property type="entry name" value="NrdG"/>
    <property type="match status" value="1"/>
</dbReference>
<dbReference type="GO" id="GO:0046872">
    <property type="term" value="F:metal ion binding"/>
    <property type="evidence" value="ECO:0007669"/>
    <property type="project" value="UniProtKB-KW"/>
</dbReference>
<dbReference type="Gene3D" id="3.20.20.70">
    <property type="entry name" value="Aldolase class I"/>
    <property type="match status" value="1"/>
</dbReference>
<comment type="cofactor">
    <cofactor evidence="1">
        <name>[4Fe-4S] cluster</name>
        <dbReference type="ChEBI" id="CHEBI:49883"/>
    </cofactor>
</comment>
<dbReference type="InterPro" id="IPR013785">
    <property type="entry name" value="Aldolase_TIM"/>
</dbReference>
<dbReference type="SUPFAM" id="SSF102114">
    <property type="entry name" value="Radical SAM enzymes"/>
    <property type="match status" value="1"/>
</dbReference>
<reference evidence="10" key="1">
    <citation type="submission" date="2016-10" db="EMBL/GenBank/DDBJ databases">
        <authorList>
            <person name="Varghese N."/>
            <person name="Submissions S."/>
        </authorList>
    </citation>
    <scope>NUCLEOTIDE SEQUENCE [LARGE SCALE GENOMIC DNA]</scope>
    <source>
        <strain evidence="10">DSM 1551</strain>
    </source>
</reference>
<dbReference type="AlphaFoldDB" id="A0A1I0F3N2"/>
<dbReference type="InterPro" id="IPR058240">
    <property type="entry name" value="rSAM_sf"/>
</dbReference>
<dbReference type="Pfam" id="PF13353">
    <property type="entry name" value="Fer4_12"/>
    <property type="match status" value="1"/>
</dbReference>
<dbReference type="GeneID" id="78288481"/>
<keyword evidence="10" id="KW-1185">Reference proteome</keyword>
<evidence type="ECO:0000256" key="7">
    <source>
        <dbReference type="PIRNR" id="PIRNR000368"/>
    </source>
</evidence>
<evidence type="ECO:0000256" key="4">
    <source>
        <dbReference type="ARBA" id="ARBA00022723"/>
    </source>
</evidence>
<dbReference type="NCBIfam" id="TIGR02491">
    <property type="entry name" value="NrdG"/>
    <property type="match status" value="1"/>
</dbReference>
<dbReference type="EC" id="1.97.1.-" evidence="7"/>
<name>A0A1I0F3N2_9FIRM</name>
<sequence length="172" mass="20242">MRYAQIRKTDIANGEGIRVSLYVQGCHRHCINCFNPETWDFSGGKEFDKDVENNLIELVNQPHIVGVTILGGEPLEIENREDVSKLLKRIKECCQNKNIWLYSSFLYEEIEKFDEELLPYIDVLIDGPFIDRLKDRKLRFRGSSNQRVIDVQKTLENKKIILYNGSRFYEHD</sequence>
<feature type="domain" description="Radical SAM core" evidence="8">
    <location>
        <begin position="13"/>
        <end position="172"/>
    </location>
</feature>
<gene>
    <name evidence="9" type="ORF">SAMN04489758_11627</name>
</gene>
<keyword evidence="2" id="KW-0004">4Fe-4S</keyword>
<keyword evidence="4" id="KW-0479">Metal-binding</keyword>
<dbReference type="PROSITE" id="PS51918">
    <property type="entry name" value="RADICAL_SAM"/>
    <property type="match status" value="1"/>
</dbReference>
<dbReference type="InterPro" id="IPR007197">
    <property type="entry name" value="rSAM"/>
</dbReference>
<protein>
    <recommendedName>
        <fullName evidence="7">Anaerobic ribonucleoside-triphosphate reductase-activating protein</fullName>
        <ecNumber evidence="7">1.97.1.-</ecNumber>
    </recommendedName>
</protein>
<accession>A0A1I0F3N2</accession>
<comment type="similarity">
    <text evidence="7">Belongs to the organic radical-activating enzymes family.</text>
</comment>
<dbReference type="GO" id="GO:0004748">
    <property type="term" value="F:ribonucleoside-diphosphate reductase activity, thioredoxin disulfide as acceptor"/>
    <property type="evidence" value="ECO:0007669"/>
    <property type="project" value="TreeGrafter"/>
</dbReference>
<dbReference type="SFLD" id="SFLDG01063">
    <property type="entry name" value="activating_enzymes__group_1"/>
    <property type="match status" value="1"/>
</dbReference>
<dbReference type="GO" id="GO:0051539">
    <property type="term" value="F:4 iron, 4 sulfur cluster binding"/>
    <property type="evidence" value="ECO:0007669"/>
    <property type="project" value="UniProtKB-KW"/>
</dbReference>
<proteinExistence type="inferred from homology"/>
<evidence type="ECO:0000256" key="2">
    <source>
        <dbReference type="ARBA" id="ARBA00022485"/>
    </source>
</evidence>
<evidence type="ECO:0000256" key="6">
    <source>
        <dbReference type="ARBA" id="ARBA00023014"/>
    </source>
</evidence>
<evidence type="ECO:0000256" key="5">
    <source>
        <dbReference type="ARBA" id="ARBA00023004"/>
    </source>
</evidence>
<dbReference type="GO" id="GO:0043365">
    <property type="term" value="F:[formate-C-acetyltransferase]-activating enzyme activity"/>
    <property type="evidence" value="ECO:0007669"/>
    <property type="project" value="InterPro"/>
</dbReference>
<dbReference type="PANTHER" id="PTHR30352">
    <property type="entry name" value="PYRUVATE FORMATE-LYASE-ACTIVATING ENZYME"/>
    <property type="match status" value="1"/>
</dbReference>
<keyword evidence="3" id="KW-0949">S-adenosyl-L-methionine</keyword>
<comment type="function">
    <text evidence="7">Activation of anaerobic ribonucleoside-triphosphate reductase under anaerobic conditions by generation of an organic free radical, using S-adenosylmethionine and reduced flavodoxin as cosubstrates to produce 5'-deoxy-adenosine.</text>
</comment>
<keyword evidence="6" id="KW-0411">Iron-sulfur</keyword>
<keyword evidence="5" id="KW-0408">Iron</keyword>
<dbReference type="Proteomes" id="UP000198558">
    <property type="component" value="Unassembled WGS sequence"/>
</dbReference>
<evidence type="ECO:0000313" key="9">
    <source>
        <dbReference type="EMBL" id="SET52422.1"/>
    </source>
</evidence>
<dbReference type="OrthoDB" id="9782387at2"/>
<dbReference type="SFLD" id="SFLDG01066">
    <property type="entry name" value="organic_radical-activating_enz"/>
    <property type="match status" value="1"/>
</dbReference>
<dbReference type="SFLD" id="SFLDS00029">
    <property type="entry name" value="Radical_SAM"/>
    <property type="match status" value="1"/>
</dbReference>
<dbReference type="RefSeq" id="WP_092354024.1">
    <property type="nucleotide sequence ID" value="NZ_FOIN01000016.1"/>
</dbReference>
<evidence type="ECO:0000256" key="3">
    <source>
        <dbReference type="ARBA" id="ARBA00022691"/>
    </source>
</evidence>
<dbReference type="InterPro" id="IPR012837">
    <property type="entry name" value="NrdG"/>
</dbReference>